<dbReference type="Gene3D" id="1.10.8.60">
    <property type="match status" value="1"/>
</dbReference>
<comment type="similarity">
    <text evidence="1 11">Belongs to the DnaX/STICHEL family.</text>
</comment>
<comment type="function">
    <text evidence="11">DNA polymerase III is a complex, multichain enzyme responsible for most of the replicative synthesis in bacteria. This DNA polymerase also exhibits 3' to 5' exonuclease activity.</text>
</comment>
<dbReference type="SUPFAM" id="SSF48019">
    <property type="entry name" value="post-AAA+ oligomerization domain-like"/>
    <property type="match status" value="1"/>
</dbReference>
<dbReference type="CDD" id="cd18137">
    <property type="entry name" value="HLD_clamp_pol_III_gamma_tau"/>
    <property type="match status" value="1"/>
</dbReference>
<dbReference type="Pfam" id="PF13177">
    <property type="entry name" value="DNA_pol3_delta2"/>
    <property type="match status" value="1"/>
</dbReference>
<dbReference type="InterPro" id="IPR008921">
    <property type="entry name" value="DNA_pol3_clamp-load_cplx_C"/>
</dbReference>
<keyword evidence="6 11" id="KW-0547">Nucleotide-binding</keyword>
<accession>A0AAT9GA71</accession>
<keyword evidence="8 11" id="KW-0067">ATP-binding</keyword>
<dbReference type="InterPro" id="IPR050238">
    <property type="entry name" value="DNA_Rep/Repair_Clamp_Loader"/>
</dbReference>
<dbReference type="FunFam" id="1.10.8.60:FF:000013">
    <property type="entry name" value="DNA polymerase III subunit gamma/tau"/>
    <property type="match status" value="1"/>
</dbReference>
<dbReference type="GO" id="GO:0003887">
    <property type="term" value="F:DNA-directed DNA polymerase activity"/>
    <property type="evidence" value="ECO:0007669"/>
    <property type="project" value="UniProtKB-KW"/>
</dbReference>
<dbReference type="GO" id="GO:0009360">
    <property type="term" value="C:DNA polymerase III complex"/>
    <property type="evidence" value="ECO:0007669"/>
    <property type="project" value="InterPro"/>
</dbReference>
<feature type="domain" description="AAA+ ATPase" evidence="12">
    <location>
        <begin position="42"/>
        <end position="187"/>
    </location>
</feature>
<evidence type="ECO:0000256" key="6">
    <source>
        <dbReference type="ARBA" id="ARBA00022741"/>
    </source>
</evidence>
<evidence type="ECO:0000259" key="12">
    <source>
        <dbReference type="SMART" id="SM00382"/>
    </source>
</evidence>
<dbReference type="PANTHER" id="PTHR11669:SF0">
    <property type="entry name" value="PROTEIN STICHEL-LIKE 2"/>
    <property type="match status" value="1"/>
</dbReference>
<dbReference type="InterPro" id="IPR003593">
    <property type="entry name" value="AAA+_ATPase"/>
</dbReference>
<keyword evidence="3 11" id="KW-0548">Nucleotidyltransferase</keyword>
<comment type="catalytic activity">
    <reaction evidence="10 11">
        <text>DNA(n) + a 2'-deoxyribonucleoside 5'-triphosphate = DNA(n+1) + diphosphate</text>
        <dbReference type="Rhea" id="RHEA:22508"/>
        <dbReference type="Rhea" id="RHEA-COMP:17339"/>
        <dbReference type="Rhea" id="RHEA-COMP:17340"/>
        <dbReference type="ChEBI" id="CHEBI:33019"/>
        <dbReference type="ChEBI" id="CHEBI:61560"/>
        <dbReference type="ChEBI" id="CHEBI:173112"/>
        <dbReference type="EC" id="2.7.7.7"/>
    </reaction>
</comment>
<name>A0AAT9GA71_9RICK</name>
<dbReference type="InterPro" id="IPR027417">
    <property type="entry name" value="P-loop_NTPase"/>
</dbReference>
<comment type="subunit">
    <text evidence="11">DNA polymerase III contains a core (composed of alpha, epsilon and theta chains) that associates with a tau subunit. This core dimerizes to form the POLIII' complex. PolIII' associates with the gamma complex (composed of gamma, delta, delta', psi and chi chains) and with the beta chain to form the complete DNA polymerase III complex.</text>
</comment>
<dbReference type="Gene3D" id="1.20.272.10">
    <property type="match status" value="1"/>
</dbReference>
<keyword evidence="5" id="KW-0479">Metal-binding</keyword>
<evidence type="ECO:0000256" key="9">
    <source>
        <dbReference type="ARBA" id="ARBA00022932"/>
    </source>
</evidence>
<gene>
    <name evidence="11 13" type="primary">dnaX</name>
    <name evidence="13" type="ORF">DMENIID0002_13660</name>
</gene>
<evidence type="ECO:0000313" key="13">
    <source>
        <dbReference type="EMBL" id="BFD46720.1"/>
    </source>
</evidence>
<dbReference type="AlphaFoldDB" id="A0AAT9GA71"/>
<keyword evidence="4 11" id="KW-0235">DNA replication</keyword>
<dbReference type="NCBIfam" id="NF005171">
    <property type="entry name" value="PRK06645.1"/>
    <property type="match status" value="1"/>
</dbReference>
<dbReference type="EMBL" id="AP029170">
    <property type="protein sequence ID" value="BFD46720.1"/>
    <property type="molecule type" value="Genomic_DNA"/>
</dbReference>
<reference evidence="13" key="1">
    <citation type="submission" date="2024-01" db="EMBL/GenBank/DDBJ databases">
        <title>Sequencing the genomes of a sandfly, Sergentomyia squamirostris, and its two endosymbionts.</title>
        <authorList>
            <person name="Itokawa K."/>
            <person name="Sanjoba C."/>
        </authorList>
    </citation>
    <scope>NUCLEOTIDE SEQUENCE</scope>
    <source>
        <strain evidence="13">RiSSQ</strain>
    </source>
</reference>
<dbReference type="InterPro" id="IPR022754">
    <property type="entry name" value="DNA_pol_III_gamma-3"/>
</dbReference>
<evidence type="ECO:0000256" key="10">
    <source>
        <dbReference type="ARBA" id="ARBA00049244"/>
    </source>
</evidence>
<evidence type="ECO:0000256" key="11">
    <source>
        <dbReference type="RuleBase" id="RU364063"/>
    </source>
</evidence>
<dbReference type="FunFam" id="3.40.50.300:FF:000014">
    <property type="entry name" value="DNA polymerase III subunit gamma/tau"/>
    <property type="match status" value="1"/>
</dbReference>
<evidence type="ECO:0000256" key="5">
    <source>
        <dbReference type="ARBA" id="ARBA00022723"/>
    </source>
</evidence>
<sequence>MTKTTDQYINFARKYRPTNFSELYGQEVLTKILSYTILKNRISQGYLLTGIRGVGKTTSARIIAKTINCTNLIVEGDSIKPCASCQNCSSFNKNNHPDIIEMDAASKTSVDDIRKIIESSEYKPLIARCSIFIIDEVHMLSKGAFNALLKILEEPPAHVIFIFATTEPQKIPLTVISRCQRYDLRRLTFDEIFQLLQSIAKKEQLNVEIEALRIIASRSDGSARDAVSVLDQATSLAAGDLITPEIVYQILGLVDTASIVKFFEYIIQKDAAKSIDLVNNLYMSSANLETFVALVADFTAYLSKIKILPNYQNPIYVSFNDNVTNILTKITLPQLSIIWQIYSKGIIEMKTSYNQLIEAEMLVIKSIYSQMLPSLEELVEYNDGEQLEQPVLQQSTKNYQITGFLEFLHLHNEMEVYYRLLNQVELKSFVLQTIEIAGSDLNTKIKEQIANLLFAWSGKTWNVIITKQLKIITLKEQLLNKVKSSKDWEILTKHFPNITISDILLKN</sequence>
<evidence type="ECO:0000256" key="8">
    <source>
        <dbReference type="ARBA" id="ARBA00022840"/>
    </source>
</evidence>
<keyword evidence="9 11" id="KW-0239">DNA-directed DNA polymerase</keyword>
<dbReference type="Pfam" id="PF12169">
    <property type="entry name" value="DNA_pol3_gamma3"/>
    <property type="match status" value="1"/>
</dbReference>
<evidence type="ECO:0000256" key="4">
    <source>
        <dbReference type="ARBA" id="ARBA00022705"/>
    </source>
</evidence>
<dbReference type="Gene3D" id="3.40.50.300">
    <property type="entry name" value="P-loop containing nucleotide triphosphate hydrolases"/>
    <property type="match status" value="1"/>
</dbReference>
<dbReference type="EC" id="2.7.7.7" evidence="11"/>
<evidence type="ECO:0000256" key="1">
    <source>
        <dbReference type="ARBA" id="ARBA00006360"/>
    </source>
</evidence>
<keyword evidence="2 11" id="KW-0808">Transferase</keyword>
<dbReference type="Pfam" id="PF22608">
    <property type="entry name" value="DNAX_ATPase_lid"/>
    <property type="match status" value="1"/>
</dbReference>
<dbReference type="CDD" id="cd00009">
    <property type="entry name" value="AAA"/>
    <property type="match status" value="1"/>
</dbReference>
<proteinExistence type="inferred from homology"/>
<dbReference type="GO" id="GO:0046872">
    <property type="term" value="F:metal ion binding"/>
    <property type="evidence" value="ECO:0007669"/>
    <property type="project" value="UniProtKB-KW"/>
</dbReference>
<keyword evidence="7" id="KW-0862">Zinc</keyword>
<dbReference type="SUPFAM" id="SSF52540">
    <property type="entry name" value="P-loop containing nucleoside triphosphate hydrolases"/>
    <property type="match status" value="1"/>
</dbReference>
<dbReference type="PANTHER" id="PTHR11669">
    <property type="entry name" value="REPLICATION FACTOR C / DNA POLYMERASE III GAMMA-TAU SUBUNIT"/>
    <property type="match status" value="1"/>
</dbReference>
<protein>
    <recommendedName>
        <fullName evidence="11">DNA polymerase III subunit gamma/tau</fullName>
        <ecNumber evidence="11">2.7.7.7</ecNumber>
    </recommendedName>
</protein>
<dbReference type="GO" id="GO:0005524">
    <property type="term" value="F:ATP binding"/>
    <property type="evidence" value="ECO:0007669"/>
    <property type="project" value="UniProtKB-KW"/>
</dbReference>
<evidence type="ECO:0000256" key="2">
    <source>
        <dbReference type="ARBA" id="ARBA00022679"/>
    </source>
</evidence>
<dbReference type="NCBIfam" id="TIGR02397">
    <property type="entry name" value="dnaX_nterm"/>
    <property type="match status" value="1"/>
</dbReference>
<dbReference type="GO" id="GO:0003677">
    <property type="term" value="F:DNA binding"/>
    <property type="evidence" value="ECO:0007669"/>
    <property type="project" value="InterPro"/>
</dbReference>
<evidence type="ECO:0000256" key="7">
    <source>
        <dbReference type="ARBA" id="ARBA00022833"/>
    </source>
</evidence>
<dbReference type="InterPro" id="IPR012763">
    <property type="entry name" value="DNA_pol_III_sug/sutau_N"/>
</dbReference>
<organism evidence="13">
    <name type="scientific">Candidatus Tisiphia endosymbiont of Sergentomyia squamirostris</name>
    <dbReference type="NCBI Taxonomy" id="3113639"/>
    <lineage>
        <taxon>Bacteria</taxon>
        <taxon>Pseudomonadati</taxon>
        <taxon>Pseudomonadota</taxon>
        <taxon>Alphaproteobacteria</taxon>
        <taxon>Rickettsiales</taxon>
        <taxon>Rickettsiaceae</taxon>
        <taxon>Rickettsieae</taxon>
        <taxon>Candidatus Tisiphia</taxon>
    </lineage>
</organism>
<dbReference type="InterPro" id="IPR045085">
    <property type="entry name" value="HLD_clamp_pol_III_gamma_tau"/>
</dbReference>
<evidence type="ECO:0000256" key="3">
    <source>
        <dbReference type="ARBA" id="ARBA00022695"/>
    </source>
</evidence>
<dbReference type="SMART" id="SM00382">
    <property type="entry name" value="AAA"/>
    <property type="match status" value="1"/>
</dbReference>
<dbReference type="GO" id="GO:0006261">
    <property type="term" value="P:DNA-templated DNA replication"/>
    <property type="evidence" value="ECO:0007669"/>
    <property type="project" value="TreeGrafter"/>
</dbReference>